<gene>
    <name evidence="2" type="ORF">KPSA1_06630</name>
    <name evidence="3" type="ORF">KPSA3_01232</name>
</gene>
<sequence>MYFVTLCATLRLCVTSDLFFRLRSPFRPSATDFVGLLRSVTYVALCVVSTIVVKKRFRLFL</sequence>
<reference evidence="3 5" key="2">
    <citation type="submission" date="2018-04" db="EMBL/GenBank/DDBJ databases">
        <title>Draft genome sequence of Pseudomonas syringae pv. actinidiae biovar 3 strains isolated from kiwifruit in Kagawa prefecture.</title>
        <authorList>
            <person name="Tabuchi M."/>
            <person name="Saito M."/>
            <person name="Fujiwara S."/>
            <person name="Sasa N."/>
            <person name="Akimitsu K."/>
            <person name="Gomi K."/>
            <person name="Konishi-Sugita S."/>
            <person name="Hamano K."/>
            <person name="Kataoka I."/>
        </authorList>
    </citation>
    <scope>NUCLEOTIDE SEQUENCE [LARGE SCALE GENOMIC DNA]</scope>
    <source>
        <strain evidence="3 5">MAFF212211</strain>
    </source>
</reference>
<evidence type="ECO:0000256" key="1">
    <source>
        <dbReference type="SAM" id="Phobius"/>
    </source>
</evidence>
<proteinExistence type="predicted"/>
<dbReference type="AlphaFoldDB" id="A0A2V0QQQ9"/>
<keyword evidence="1" id="KW-1133">Transmembrane helix</keyword>
<name>A0A2V0QQQ9_PSESF</name>
<comment type="caution">
    <text evidence="2">The sequence shown here is derived from an EMBL/GenBank/DDBJ whole genome shotgun (WGS) entry which is preliminary data.</text>
</comment>
<dbReference type="EMBL" id="BGJZ01000342">
    <property type="protein sequence ID" value="GBH13148.1"/>
    <property type="molecule type" value="Genomic_DNA"/>
</dbReference>
<feature type="transmembrane region" description="Helical" evidence="1">
    <location>
        <begin position="34"/>
        <end position="53"/>
    </location>
</feature>
<evidence type="ECO:0000313" key="5">
    <source>
        <dbReference type="Proteomes" id="UP000248291"/>
    </source>
</evidence>
<organism evidence="2 4">
    <name type="scientific">Pseudomonas syringae pv. actinidiae</name>
    <dbReference type="NCBI Taxonomy" id="103796"/>
    <lineage>
        <taxon>Bacteria</taxon>
        <taxon>Pseudomonadati</taxon>
        <taxon>Pseudomonadota</taxon>
        <taxon>Gammaproteobacteria</taxon>
        <taxon>Pseudomonadales</taxon>
        <taxon>Pseudomonadaceae</taxon>
        <taxon>Pseudomonas</taxon>
        <taxon>Pseudomonas syringae</taxon>
    </lineage>
</organism>
<reference evidence="2 4" key="1">
    <citation type="submission" date="2018-04" db="EMBL/GenBank/DDBJ databases">
        <title>Draft genome sequence of Pseudomonas syringae pv. actinidiae biovar 1 strains isolated from kiwifruit in Kagawa prefecture.</title>
        <authorList>
            <person name="Tabuchi M."/>
            <person name="Saito M."/>
            <person name="Fujiwara S."/>
            <person name="Sasa N."/>
            <person name="Akimitsu K."/>
            <person name="Gomi K."/>
            <person name="Konishi-Sugita S."/>
            <person name="Hamano K."/>
            <person name="Kataoka I."/>
        </authorList>
    </citation>
    <scope>NUCLEOTIDE SEQUENCE [LARGE SCALE GENOMIC DNA]</scope>
    <source>
        <strain evidence="2 4">MAFF212206</strain>
    </source>
</reference>
<dbReference type="Proteomes" id="UP000248291">
    <property type="component" value="Unassembled WGS sequence"/>
</dbReference>
<dbReference type="EMBL" id="BGKA01000041">
    <property type="protein sequence ID" value="GBH15309.1"/>
    <property type="molecule type" value="Genomic_DNA"/>
</dbReference>
<keyword evidence="1" id="KW-0812">Transmembrane</keyword>
<evidence type="ECO:0000313" key="2">
    <source>
        <dbReference type="EMBL" id="GBH13148.1"/>
    </source>
</evidence>
<dbReference type="Proteomes" id="UP000247480">
    <property type="component" value="Unassembled WGS sequence"/>
</dbReference>
<evidence type="ECO:0000313" key="3">
    <source>
        <dbReference type="EMBL" id="GBH15309.1"/>
    </source>
</evidence>
<accession>A0A2V0QQQ9</accession>
<keyword evidence="1" id="KW-0472">Membrane</keyword>
<protein>
    <submittedName>
        <fullName evidence="2">Uncharacterized protein</fullName>
    </submittedName>
</protein>
<evidence type="ECO:0000313" key="4">
    <source>
        <dbReference type="Proteomes" id="UP000247480"/>
    </source>
</evidence>